<evidence type="ECO:0000259" key="13">
    <source>
        <dbReference type="Pfam" id="PF21687"/>
    </source>
</evidence>
<dbReference type="RefSeq" id="WP_079248255.1">
    <property type="nucleotide sequence ID" value="NZ_JBANDL010000002.1"/>
</dbReference>
<dbReference type="Gene3D" id="1.10.40.60">
    <property type="entry name" value="EpsJ-like"/>
    <property type="match status" value="1"/>
</dbReference>
<keyword evidence="4 10" id="KW-1003">Cell membrane</keyword>
<gene>
    <name evidence="14" type="ORF">V2J18_04870</name>
</gene>
<dbReference type="InterPro" id="IPR005628">
    <property type="entry name" value="GspK"/>
</dbReference>
<accession>A0ABU8D0K7</accession>
<dbReference type="PIRSF" id="PIRSF002786">
    <property type="entry name" value="XcpX"/>
    <property type="match status" value="1"/>
</dbReference>
<reference evidence="14 15" key="1">
    <citation type="submission" date="2024-02" db="EMBL/GenBank/DDBJ databases">
        <title>Lysobacter Genome Sequencing and Mining.</title>
        <authorList>
            <person name="Bierman J."/>
            <person name="Walker M.C."/>
        </authorList>
    </citation>
    <scope>NUCLEOTIDE SEQUENCE [LARGE SCALE GENOMIC DNA]</scope>
    <source>
        <strain evidence="14 15">PB6250</strain>
    </source>
</reference>
<evidence type="ECO:0000256" key="12">
    <source>
        <dbReference type="SAM" id="Phobius"/>
    </source>
</evidence>
<dbReference type="InterPro" id="IPR049031">
    <property type="entry name" value="T2SSK_SAM-like_1st"/>
</dbReference>
<feature type="domain" description="T2SS protein K first SAM-like" evidence="13">
    <location>
        <begin position="134"/>
        <end position="225"/>
    </location>
</feature>
<protein>
    <recommendedName>
        <fullName evidence="10">Type II secretion system protein K</fullName>
    </recommendedName>
</protein>
<evidence type="ECO:0000256" key="11">
    <source>
        <dbReference type="SAM" id="MobiDB-lite"/>
    </source>
</evidence>
<keyword evidence="15" id="KW-1185">Reference proteome</keyword>
<keyword evidence="8 12" id="KW-1133">Transmembrane helix</keyword>
<sequence>MRTARAIGTTTQGIARRAAPLPACAGERRDPATAPGRSRGAALLLVLWLIALLTALIGAFALTARTENLQGRVMVRGLVAQNAARAGLEYAMTRVAMNDPKLQWQPDGRPHRWRFGDAQLEIGIVDENGKVDLNQGDATVLAGLMQSAGGLEQAEAARLAAAIMDWRDADTLTQPAGGAEDADYASAGRPYGAKDAEFESVAELEQVLGFTPALYEKIEPHVTVYSGRTRPEPAFASKEVLDAIGMNGTQIVEQRRRTQPGSQLPGGTGGGDLPGLVGERSGTYSIDSRARLADGREAVLRAVVRAGGGSMPGMAYTPLRWEEGASSR</sequence>
<evidence type="ECO:0000256" key="2">
    <source>
        <dbReference type="ARBA" id="ARBA00007246"/>
    </source>
</evidence>
<comment type="similarity">
    <text evidence="2 10">Belongs to the GSP K family.</text>
</comment>
<evidence type="ECO:0000256" key="9">
    <source>
        <dbReference type="ARBA" id="ARBA00023136"/>
    </source>
</evidence>
<evidence type="ECO:0000256" key="1">
    <source>
        <dbReference type="ARBA" id="ARBA00004533"/>
    </source>
</evidence>
<keyword evidence="6 12" id="KW-0812">Transmembrane</keyword>
<evidence type="ECO:0000256" key="5">
    <source>
        <dbReference type="ARBA" id="ARBA00022519"/>
    </source>
</evidence>
<evidence type="ECO:0000313" key="14">
    <source>
        <dbReference type="EMBL" id="MEI2454010.1"/>
    </source>
</evidence>
<dbReference type="PANTHER" id="PTHR38831">
    <property type="entry name" value="TYPE II SECRETION SYSTEM PROTEIN K"/>
    <property type="match status" value="1"/>
</dbReference>
<evidence type="ECO:0000313" key="15">
    <source>
        <dbReference type="Proteomes" id="UP001387215"/>
    </source>
</evidence>
<evidence type="ECO:0000256" key="6">
    <source>
        <dbReference type="ARBA" id="ARBA00022692"/>
    </source>
</evidence>
<evidence type="ECO:0000256" key="4">
    <source>
        <dbReference type="ARBA" id="ARBA00022475"/>
    </source>
</evidence>
<comment type="subcellular location">
    <subcellularLocation>
        <location evidence="1 10">Cell inner membrane</location>
    </subcellularLocation>
</comment>
<feature type="transmembrane region" description="Helical" evidence="12">
    <location>
        <begin position="41"/>
        <end position="64"/>
    </location>
</feature>
<evidence type="ECO:0000256" key="8">
    <source>
        <dbReference type="ARBA" id="ARBA00022989"/>
    </source>
</evidence>
<feature type="region of interest" description="Disordered" evidence="11">
    <location>
        <begin position="254"/>
        <end position="280"/>
    </location>
</feature>
<evidence type="ECO:0000256" key="10">
    <source>
        <dbReference type="PIRNR" id="PIRNR002786"/>
    </source>
</evidence>
<name>A0ABU8D0K7_9GAMM</name>
<comment type="caution">
    <text evidence="14">The sequence shown here is derived from an EMBL/GenBank/DDBJ whole genome shotgun (WGS) entry which is preliminary data.</text>
</comment>
<keyword evidence="7" id="KW-0653">Protein transport</keyword>
<dbReference type="Pfam" id="PF21687">
    <property type="entry name" value="T2SSK_1st"/>
    <property type="match status" value="1"/>
</dbReference>
<organism evidence="14 15">
    <name type="scientific">Lysobacter firmicutimachus</name>
    <dbReference type="NCBI Taxonomy" id="1792846"/>
    <lineage>
        <taxon>Bacteria</taxon>
        <taxon>Pseudomonadati</taxon>
        <taxon>Pseudomonadota</taxon>
        <taxon>Gammaproteobacteria</taxon>
        <taxon>Lysobacterales</taxon>
        <taxon>Lysobacteraceae</taxon>
        <taxon>Lysobacter</taxon>
    </lineage>
</organism>
<dbReference type="EMBL" id="JBANDL010000002">
    <property type="protein sequence ID" value="MEI2454010.1"/>
    <property type="molecule type" value="Genomic_DNA"/>
</dbReference>
<proteinExistence type="inferred from homology"/>
<dbReference type="Proteomes" id="UP001387215">
    <property type="component" value="Unassembled WGS sequence"/>
</dbReference>
<dbReference type="PANTHER" id="PTHR38831:SF2">
    <property type="entry name" value="TYPE II SECRETION SYSTEM PROTEIN K"/>
    <property type="match status" value="1"/>
</dbReference>
<evidence type="ECO:0000256" key="7">
    <source>
        <dbReference type="ARBA" id="ARBA00022927"/>
    </source>
</evidence>
<feature type="compositionally biased region" description="Gly residues" evidence="11">
    <location>
        <begin position="264"/>
        <end position="273"/>
    </location>
</feature>
<dbReference type="SUPFAM" id="SSF158544">
    <property type="entry name" value="GspK insert domain-like"/>
    <property type="match status" value="1"/>
</dbReference>
<keyword evidence="5 10" id="KW-0997">Cell inner membrane</keyword>
<dbReference type="InterPro" id="IPR038072">
    <property type="entry name" value="GspK_central_sf"/>
</dbReference>
<keyword evidence="9 10" id="KW-0472">Membrane</keyword>
<keyword evidence="3 10" id="KW-0813">Transport</keyword>
<evidence type="ECO:0000256" key="3">
    <source>
        <dbReference type="ARBA" id="ARBA00022448"/>
    </source>
</evidence>